<feature type="domain" description="Phosphoribosyltransferase" evidence="2">
    <location>
        <begin position="11"/>
        <end position="178"/>
    </location>
</feature>
<evidence type="ECO:0000313" key="4">
    <source>
        <dbReference type="Proteomes" id="UP000553209"/>
    </source>
</evidence>
<keyword evidence="3" id="KW-0328">Glycosyltransferase</keyword>
<dbReference type="Gene3D" id="3.40.50.2020">
    <property type="match status" value="1"/>
</dbReference>
<evidence type="ECO:0000256" key="1">
    <source>
        <dbReference type="SAM" id="MobiDB-lite"/>
    </source>
</evidence>
<keyword evidence="3" id="KW-0808">Transferase</keyword>
<name>A0A7X6MH46_9ACTN</name>
<feature type="compositionally biased region" description="Gly residues" evidence="1">
    <location>
        <begin position="213"/>
        <end position="228"/>
    </location>
</feature>
<dbReference type="Proteomes" id="UP000553209">
    <property type="component" value="Unassembled WGS sequence"/>
</dbReference>
<dbReference type="InterPro" id="IPR029057">
    <property type="entry name" value="PRTase-like"/>
</dbReference>
<dbReference type="InterPro" id="IPR000836">
    <property type="entry name" value="PRTase_dom"/>
</dbReference>
<organism evidence="3 4">
    <name type="scientific">Nocardiopsis alborubida</name>
    <dbReference type="NCBI Taxonomy" id="146802"/>
    <lineage>
        <taxon>Bacteria</taxon>
        <taxon>Bacillati</taxon>
        <taxon>Actinomycetota</taxon>
        <taxon>Actinomycetes</taxon>
        <taxon>Streptosporangiales</taxon>
        <taxon>Nocardiopsidaceae</taxon>
        <taxon>Nocardiopsis</taxon>
    </lineage>
</organism>
<reference evidence="3 4" key="1">
    <citation type="submission" date="2020-04" db="EMBL/GenBank/DDBJ databases">
        <title>MicrobeNet Type strains.</title>
        <authorList>
            <person name="Nicholson A.C."/>
        </authorList>
    </citation>
    <scope>NUCLEOTIDE SEQUENCE [LARGE SCALE GENOMIC DNA]</scope>
    <source>
        <strain evidence="3 4">ATCC 23612</strain>
    </source>
</reference>
<feature type="region of interest" description="Disordered" evidence="1">
    <location>
        <begin position="206"/>
        <end position="235"/>
    </location>
</feature>
<dbReference type="Gene3D" id="3.30.1310.20">
    <property type="entry name" value="PRTase-like"/>
    <property type="match status" value="1"/>
</dbReference>
<dbReference type="Pfam" id="PF00156">
    <property type="entry name" value="Pribosyltran"/>
    <property type="match status" value="1"/>
</dbReference>
<dbReference type="SUPFAM" id="SSF53271">
    <property type="entry name" value="PRTase-like"/>
    <property type="match status" value="1"/>
</dbReference>
<proteinExistence type="predicted"/>
<evidence type="ECO:0000259" key="2">
    <source>
        <dbReference type="Pfam" id="PF00156"/>
    </source>
</evidence>
<dbReference type="RefSeq" id="WP_061081182.1">
    <property type="nucleotide sequence ID" value="NZ_JAAXPG010000029.1"/>
</dbReference>
<gene>
    <name evidence="3" type="ORF">HGB44_25245</name>
</gene>
<sequence length="235" mass="24090">MFRDRREAGGRLARAVAEQAGPRPRVLALPRGGVPVAGPVAEAVGVPLDVVVVRKIGAPGSPETAIGATTAEGPPLFDQRALDLLGIPEGRLADMVGAEQAEARRRLLAYRGEDPEPEVGGYDVVVVDDGLATGLSARAALISVLARRPASLTLAVPVGAPGAVRALSDVCDRVVCLETPPDFGAVSLWYERFPQVTDDEVRGLLVRLPRGPGSSGGPDGPGGSRSPGGGPPGRP</sequence>
<dbReference type="GO" id="GO:0016757">
    <property type="term" value="F:glycosyltransferase activity"/>
    <property type="evidence" value="ECO:0007669"/>
    <property type="project" value="UniProtKB-KW"/>
</dbReference>
<keyword evidence="4" id="KW-1185">Reference proteome</keyword>
<dbReference type="EMBL" id="JAAXPG010000029">
    <property type="protein sequence ID" value="NKZ00950.1"/>
    <property type="molecule type" value="Genomic_DNA"/>
</dbReference>
<accession>A0A7X6MH46</accession>
<protein>
    <submittedName>
        <fullName evidence="3">Phosphoribosyltransferase</fullName>
    </submittedName>
</protein>
<comment type="caution">
    <text evidence="3">The sequence shown here is derived from an EMBL/GenBank/DDBJ whole genome shotgun (WGS) entry which is preliminary data.</text>
</comment>
<dbReference type="AlphaFoldDB" id="A0A7X6MH46"/>
<evidence type="ECO:0000313" key="3">
    <source>
        <dbReference type="EMBL" id="NKZ00950.1"/>
    </source>
</evidence>